<dbReference type="GeneID" id="15806333"/>
<dbReference type="AlphaFoldDB" id="L0B2E9"/>
<evidence type="ECO:0000256" key="2">
    <source>
        <dbReference type="ARBA" id="ARBA00023043"/>
    </source>
</evidence>
<dbReference type="InterPro" id="IPR032675">
    <property type="entry name" value="LRR_dom_sf"/>
</dbReference>
<accession>L0B2E9</accession>
<dbReference type="OrthoDB" id="20872at2759"/>
<feature type="repeat" description="ANK" evidence="3">
    <location>
        <begin position="643"/>
        <end position="675"/>
    </location>
</feature>
<feature type="region of interest" description="Disordered" evidence="4">
    <location>
        <begin position="1"/>
        <end position="36"/>
    </location>
</feature>
<protein>
    <submittedName>
        <fullName evidence="5">Ankyrin repeat domain-containing protein</fullName>
        <ecNumber evidence="5">3.1.1.4</ecNumber>
    </submittedName>
</protein>
<feature type="compositionally biased region" description="Polar residues" evidence="4">
    <location>
        <begin position="26"/>
        <end position="35"/>
    </location>
</feature>
<name>L0B2E9_THEEQ</name>
<proteinExistence type="predicted"/>
<dbReference type="STRING" id="1537102.L0B2E9"/>
<keyword evidence="1" id="KW-0677">Repeat</keyword>
<evidence type="ECO:0000313" key="6">
    <source>
        <dbReference type="Proteomes" id="UP000031512"/>
    </source>
</evidence>
<evidence type="ECO:0000256" key="4">
    <source>
        <dbReference type="SAM" id="MobiDB-lite"/>
    </source>
</evidence>
<dbReference type="PANTHER" id="PTHR24198">
    <property type="entry name" value="ANKYRIN REPEAT AND PROTEIN KINASE DOMAIN-CONTAINING PROTEIN"/>
    <property type="match status" value="1"/>
</dbReference>
<feature type="repeat" description="ANK" evidence="3">
    <location>
        <begin position="776"/>
        <end position="808"/>
    </location>
</feature>
<dbReference type="VEuPathDB" id="PiroplasmaDB:BEWA_007080"/>
<keyword evidence="2 3" id="KW-0040">ANK repeat</keyword>
<dbReference type="SMART" id="SM00248">
    <property type="entry name" value="ANK"/>
    <property type="match status" value="9"/>
</dbReference>
<dbReference type="RefSeq" id="XP_004830965.1">
    <property type="nucleotide sequence ID" value="XM_004830908.1"/>
</dbReference>
<dbReference type="PROSITE" id="PS50088">
    <property type="entry name" value="ANK_REPEAT"/>
    <property type="match status" value="5"/>
</dbReference>
<dbReference type="Proteomes" id="UP000031512">
    <property type="component" value="Chromosome 3"/>
</dbReference>
<keyword evidence="6" id="KW-1185">Reference proteome</keyword>
<dbReference type="PRINTS" id="PR01415">
    <property type="entry name" value="ANKYRIN"/>
</dbReference>
<dbReference type="Gene3D" id="3.80.10.10">
    <property type="entry name" value="Ribonuclease Inhibitor"/>
    <property type="match status" value="1"/>
</dbReference>
<dbReference type="eggNOG" id="KOG4177">
    <property type="taxonomic scope" value="Eukaryota"/>
</dbReference>
<dbReference type="SUPFAM" id="SSF48403">
    <property type="entry name" value="Ankyrin repeat"/>
    <property type="match status" value="1"/>
</dbReference>
<dbReference type="InterPro" id="IPR036770">
    <property type="entry name" value="Ankyrin_rpt-contain_sf"/>
</dbReference>
<reference evidence="5 6" key="1">
    <citation type="journal article" date="2012" name="BMC Genomics">
        <title>Comparative genomic analysis and phylogenetic position of Theileria equi.</title>
        <authorList>
            <person name="Kappmeyer L.S."/>
            <person name="Thiagarajan M."/>
            <person name="Herndon D.R."/>
            <person name="Ramsay J.D."/>
            <person name="Caler E."/>
            <person name="Djikeng A."/>
            <person name="Gillespie J.J."/>
            <person name="Lau A.O."/>
            <person name="Roalson E.H."/>
            <person name="Silva J.C."/>
            <person name="Silva M.G."/>
            <person name="Suarez C.E."/>
            <person name="Ueti M.W."/>
            <person name="Nene V.M."/>
            <person name="Mealey R.H."/>
            <person name="Knowles D.P."/>
            <person name="Brayton K.A."/>
        </authorList>
    </citation>
    <scope>NUCLEOTIDE SEQUENCE [LARGE SCALE GENOMIC DNA]</scope>
    <source>
        <strain evidence="5 6">WA</strain>
    </source>
</reference>
<evidence type="ECO:0000256" key="3">
    <source>
        <dbReference type="PROSITE-ProRule" id="PRU00023"/>
    </source>
</evidence>
<dbReference type="SUPFAM" id="SSF52047">
    <property type="entry name" value="RNI-like"/>
    <property type="match status" value="1"/>
</dbReference>
<dbReference type="Pfam" id="PF12796">
    <property type="entry name" value="Ank_2"/>
    <property type="match status" value="2"/>
</dbReference>
<gene>
    <name evidence="5" type="ORF">BEWA_007080</name>
</gene>
<evidence type="ECO:0000256" key="1">
    <source>
        <dbReference type="ARBA" id="ARBA00022737"/>
    </source>
</evidence>
<dbReference type="InterPro" id="IPR002110">
    <property type="entry name" value="Ankyrin_rpt"/>
</dbReference>
<feature type="compositionally biased region" description="Polar residues" evidence="4">
    <location>
        <begin position="129"/>
        <end position="144"/>
    </location>
</feature>
<dbReference type="PANTHER" id="PTHR24198:SF165">
    <property type="entry name" value="ANKYRIN REPEAT-CONTAINING PROTEIN-RELATED"/>
    <property type="match status" value="1"/>
</dbReference>
<dbReference type="EC" id="3.1.1.4" evidence="5"/>
<feature type="repeat" description="ANK" evidence="3">
    <location>
        <begin position="747"/>
        <end position="775"/>
    </location>
</feature>
<dbReference type="GO" id="GO:0004623">
    <property type="term" value="F:phospholipase A2 activity"/>
    <property type="evidence" value="ECO:0007669"/>
    <property type="project" value="UniProtKB-EC"/>
</dbReference>
<dbReference type="Gene3D" id="1.25.40.20">
    <property type="entry name" value="Ankyrin repeat-containing domain"/>
    <property type="match status" value="2"/>
</dbReference>
<evidence type="ECO:0000313" key="5">
    <source>
        <dbReference type="EMBL" id="AFZ81299.1"/>
    </source>
</evidence>
<organism evidence="5 6">
    <name type="scientific">Theileria equi strain WA</name>
    <dbReference type="NCBI Taxonomy" id="1537102"/>
    <lineage>
        <taxon>Eukaryota</taxon>
        <taxon>Sar</taxon>
        <taxon>Alveolata</taxon>
        <taxon>Apicomplexa</taxon>
        <taxon>Aconoidasida</taxon>
        <taxon>Piroplasmida</taxon>
        <taxon>Theileriidae</taxon>
        <taxon>Theileria</taxon>
    </lineage>
</organism>
<dbReference type="EMBL" id="CP001670">
    <property type="protein sequence ID" value="AFZ81299.1"/>
    <property type="molecule type" value="Genomic_DNA"/>
</dbReference>
<sequence length="948" mass="107199">MSNNNLKNESISIRGKNIERGRGKQKSSASSTNETFDQDKRLGNIFSMNIAHTNMCEKLYWHEKLRNMTDSAKLSPKGSTNKLDSQTLNELNIHALRTIGSKTQIHTDHKNLSNTSGSKDAELTGFLKGTTSEPSTSKSLNSCSESSFDFSLATLKDSISNSESRSFYENIGYDDSISLSSRSQTNRLFNAKAINIAIDPESNMNSIWLMIMRKIEPFLDVYSLLMIRQTCRALYSYKYRLRSHGVLCFRGFVGYDSKTIFSMVMPLLHRVLELPDNAKIRFDFTSCLLIKDISMVHILTTAGNITQQLEFRQYGKNIKELILDFCHNLTDKGLEVMLTTKLPNLQRLSLVCCRNQNITGLPFMRDLSTYNWPNFTKFRCSFSNIWLEPIQVIADFIIRSATAIRTGISTEHALSPGSDLAMLESQEFVNSQRSVSVNSSYDKRNDKLEEFEIYGSWGSKKLLEKLGFSLYTNAFASALKMNSVKLCSKLTKKIQYSFADLANQKNTNRNSCVTLLKDRGSELLVNCPILVKDRKYGNIGVWTLPISLAIEQDSMELFHLLVKRGARVSIWDYLNKSPLYTSCELNLERFVIKMLKFGPTPYPYDKQDYSPISISIRNGNVNLVKLLIKSGIPLNIKCPHIRGYKSPLYIACETRNFEIIKLLLEAGADPNWKYHHRSTPTLIAYQYNSSWLETFLDYGAGSPLGKRWVIADVLSCSISKGDIATISLLVERFPNILNCEHDIWSKPIIQAAKLGKENILQMLIEKGADVNNHDSYGITALHASSEEGHLACMEILISNKADLNKQDNGGRDPLHLACMENREEAVKLLISKGANPNVREKINGETPLMSCIRTRNEDLAILIINESCLLDYNICDNTGRNSLLYSLFFGQYRVSDLLTKKMSESANTNGKPFASGNIAKEKHTALRSDKKLLRRILNFYKPKTNAVK</sequence>
<feature type="compositionally biased region" description="Polar residues" evidence="4">
    <location>
        <begin position="1"/>
        <end position="11"/>
    </location>
</feature>
<keyword evidence="5" id="KW-0378">Hydrolase</keyword>
<feature type="repeat" description="ANK" evidence="3">
    <location>
        <begin position="607"/>
        <end position="639"/>
    </location>
</feature>
<dbReference type="KEGG" id="beq:BEWA_007080"/>
<feature type="region of interest" description="Disordered" evidence="4">
    <location>
        <begin position="125"/>
        <end position="144"/>
    </location>
</feature>
<dbReference type="PROSITE" id="PS50297">
    <property type="entry name" value="ANK_REP_REGION"/>
    <property type="match status" value="5"/>
</dbReference>
<feature type="repeat" description="ANK" evidence="3">
    <location>
        <begin position="809"/>
        <end position="841"/>
    </location>
</feature>